<feature type="region of interest" description="Disordered" evidence="10">
    <location>
        <begin position="65"/>
        <end position="141"/>
    </location>
</feature>
<evidence type="ECO:0000256" key="11">
    <source>
        <dbReference type="SAM" id="Phobius"/>
    </source>
</evidence>
<evidence type="ECO:0000313" key="13">
    <source>
        <dbReference type="EMBL" id="MBN7798572.1"/>
    </source>
</evidence>
<keyword evidence="14" id="KW-1185">Reference proteome</keyword>
<dbReference type="InterPro" id="IPR037682">
    <property type="entry name" value="TonB_C"/>
</dbReference>
<dbReference type="GO" id="GO:0031992">
    <property type="term" value="F:energy transducer activity"/>
    <property type="evidence" value="ECO:0007669"/>
    <property type="project" value="TreeGrafter"/>
</dbReference>
<evidence type="ECO:0000256" key="6">
    <source>
        <dbReference type="ARBA" id="ARBA00022692"/>
    </source>
</evidence>
<keyword evidence="6 11" id="KW-0812">Transmembrane</keyword>
<dbReference type="Pfam" id="PF13103">
    <property type="entry name" value="TonB_2"/>
    <property type="match status" value="1"/>
</dbReference>
<dbReference type="SUPFAM" id="SSF74653">
    <property type="entry name" value="TolA/TonB C-terminal domain"/>
    <property type="match status" value="1"/>
</dbReference>
<dbReference type="InterPro" id="IPR051045">
    <property type="entry name" value="TonB-dependent_transducer"/>
</dbReference>
<evidence type="ECO:0000256" key="3">
    <source>
        <dbReference type="ARBA" id="ARBA00022448"/>
    </source>
</evidence>
<dbReference type="PANTHER" id="PTHR33446:SF2">
    <property type="entry name" value="PROTEIN TONB"/>
    <property type="match status" value="1"/>
</dbReference>
<feature type="compositionally biased region" description="Pro residues" evidence="10">
    <location>
        <begin position="73"/>
        <end position="94"/>
    </location>
</feature>
<keyword evidence="7" id="KW-0653">Protein transport</keyword>
<dbReference type="EMBL" id="JAFKCZ010000016">
    <property type="protein sequence ID" value="MBN7798572.1"/>
    <property type="molecule type" value="Genomic_DNA"/>
</dbReference>
<evidence type="ECO:0000256" key="1">
    <source>
        <dbReference type="ARBA" id="ARBA00004383"/>
    </source>
</evidence>
<reference evidence="13" key="1">
    <citation type="submission" date="2021-02" db="EMBL/GenBank/DDBJ databases">
        <title>PHA producing bacteria isolated from coastal sediment in Guangdong, Shenzhen.</title>
        <authorList>
            <person name="Zheng W."/>
            <person name="Yu S."/>
            <person name="Huang Y."/>
        </authorList>
    </citation>
    <scope>NUCLEOTIDE SEQUENCE</scope>
    <source>
        <strain evidence="13">TN14-10</strain>
    </source>
</reference>
<evidence type="ECO:0000259" key="12">
    <source>
        <dbReference type="PROSITE" id="PS52015"/>
    </source>
</evidence>
<dbReference type="PANTHER" id="PTHR33446">
    <property type="entry name" value="PROTEIN TONB-RELATED"/>
    <property type="match status" value="1"/>
</dbReference>
<comment type="caution">
    <text evidence="13">The sequence shown here is derived from an EMBL/GenBank/DDBJ whole genome shotgun (WGS) entry which is preliminary data.</text>
</comment>
<dbReference type="Gene3D" id="3.30.1150.10">
    <property type="match status" value="1"/>
</dbReference>
<evidence type="ECO:0000256" key="9">
    <source>
        <dbReference type="ARBA" id="ARBA00023136"/>
    </source>
</evidence>
<evidence type="ECO:0000256" key="5">
    <source>
        <dbReference type="ARBA" id="ARBA00022519"/>
    </source>
</evidence>
<sequence length="251" mass="28071">MSASIYARPVLPRIIVRPLLATLALHGLVVYLLTANWSSFEEKTITPQVIPKAIDARLVDVSEILPEPEPVKKPAPQPKPKPKPQPKPQPAAPKPKPKPEPKPVPEPAAPKPKPEPKPDPEPSREELLREQREQMAESLAREEAARAAATADEMAASYAALIQRTVTGYWSRPPSARNGMEVLLQLQLIPTGEIVDVRVLKSSGDTAFDRSAMNAVERAGRFPELKNLPPRKFEETFRRFRLLFRPEDLRY</sequence>
<feature type="domain" description="TonB C-terminal" evidence="12">
    <location>
        <begin position="154"/>
        <end position="251"/>
    </location>
</feature>
<evidence type="ECO:0000256" key="2">
    <source>
        <dbReference type="ARBA" id="ARBA00006555"/>
    </source>
</evidence>
<dbReference type="PROSITE" id="PS52015">
    <property type="entry name" value="TONB_CTD"/>
    <property type="match status" value="1"/>
</dbReference>
<evidence type="ECO:0000256" key="10">
    <source>
        <dbReference type="SAM" id="MobiDB-lite"/>
    </source>
</evidence>
<comment type="similarity">
    <text evidence="2">Belongs to the TonB family.</text>
</comment>
<dbReference type="NCBIfam" id="TIGR01352">
    <property type="entry name" value="tonB_Cterm"/>
    <property type="match status" value="1"/>
</dbReference>
<gene>
    <name evidence="13" type="ORF">JYP50_18360</name>
</gene>
<dbReference type="GO" id="GO:0015031">
    <property type="term" value="P:protein transport"/>
    <property type="evidence" value="ECO:0007669"/>
    <property type="project" value="UniProtKB-KW"/>
</dbReference>
<feature type="transmembrane region" description="Helical" evidence="11">
    <location>
        <begin position="14"/>
        <end position="33"/>
    </location>
</feature>
<keyword evidence="5" id="KW-0997">Cell inner membrane</keyword>
<dbReference type="GO" id="GO:0098797">
    <property type="term" value="C:plasma membrane protein complex"/>
    <property type="evidence" value="ECO:0007669"/>
    <property type="project" value="TreeGrafter"/>
</dbReference>
<keyword evidence="3" id="KW-0813">Transport</keyword>
<accession>A0A939IP03</accession>
<feature type="compositionally biased region" description="Basic and acidic residues" evidence="10">
    <location>
        <begin position="112"/>
        <end position="141"/>
    </location>
</feature>
<evidence type="ECO:0000313" key="14">
    <source>
        <dbReference type="Proteomes" id="UP000664303"/>
    </source>
</evidence>
<keyword evidence="9 11" id="KW-0472">Membrane</keyword>
<evidence type="ECO:0000256" key="8">
    <source>
        <dbReference type="ARBA" id="ARBA00022989"/>
    </source>
</evidence>
<evidence type="ECO:0000256" key="4">
    <source>
        <dbReference type="ARBA" id="ARBA00022475"/>
    </source>
</evidence>
<name>A0A939IP03_9GAMM</name>
<dbReference type="GO" id="GO:0055085">
    <property type="term" value="P:transmembrane transport"/>
    <property type="evidence" value="ECO:0007669"/>
    <property type="project" value="InterPro"/>
</dbReference>
<dbReference type="InterPro" id="IPR006260">
    <property type="entry name" value="TonB/TolA_C"/>
</dbReference>
<keyword evidence="4" id="KW-1003">Cell membrane</keyword>
<dbReference type="RefSeq" id="WP_206562020.1">
    <property type="nucleotide sequence ID" value="NZ_JAFKCZ010000016.1"/>
</dbReference>
<keyword evidence="8 11" id="KW-1133">Transmembrane helix</keyword>
<evidence type="ECO:0000256" key="7">
    <source>
        <dbReference type="ARBA" id="ARBA00022927"/>
    </source>
</evidence>
<comment type="subcellular location">
    <subcellularLocation>
        <location evidence="1">Cell inner membrane</location>
        <topology evidence="1">Single-pass membrane protein</topology>
        <orientation evidence="1">Periplasmic side</orientation>
    </subcellularLocation>
</comment>
<protein>
    <submittedName>
        <fullName evidence="13">TonB C-terminal domain-containing protein</fullName>
    </submittedName>
</protein>
<dbReference type="Proteomes" id="UP000664303">
    <property type="component" value="Unassembled WGS sequence"/>
</dbReference>
<organism evidence="13 14">
    <name type="scientific">Parahaliea mediterranea</name>
    <dbReference type="NCBI Taxonomy" id="651086"/>
    <lineage>
        <taxon>Bacteria</taxon>
        <taxon>Pseudomonadati</taxon>
        <taxon>Pseudomonadota</taxon>
        <taxon>Gammaproteobacteria</taxon>
        <taxon>Cellvibrionales</taxon>
        <taxon>Halieaceae</taxon>
        <taxon>Parahaliea</taxon>
    </lineage>
</organism>
<dbReference type="AlphaFoldDB" id="A0A939IP03"/>
<proteinExistence type="inferred from homology"/>